<evidence type="ECO:0000256" key="5">
    <source>
        <dbReference type="ARBA" id="ARBA00023136"/>
    </source>
</evidence>
<dbReference type="PANTHER" id="PTHR30619">
    <property type="entry name" value="DNA INTERNALIZATION/COMPETENCE PROTEIN COMEC/REC2"/>
    <property type="match status" value="1"/>
</dbReference>
<proteinExistence type="predicted"/>
<dbReference type="STRING" id="1802202.A2730_03235"/>
<evidence type="ECO:0000256" key="6">
    <source>
        <dbReference type="SAM" id="Phobius"/>
    </source>
</evidence>
<dbReference type="Pfam" id="PF03772">
    <property type="entry name" value="Competence"/>
    <property type="match status" value="1"/>
</dbReference>
<dbReference type="Proteomes" id="UP000176855">
    <property type="component" value="Unassembled WGS sequence"/>
</dbReference>
<accession>A0A1G2HQF9</accession>
<evidence type="ECO:0000259" key="7">
    <source>
        <dbReference type="Pfam" id="PF03772"/>
    </source>
</evidence>
<comment type="subcellular location">
    <subcellularLocation>
        <location evidence="1">Cell membrane</location>
        <topology evidence="1">Multi-pass membrane protein</topology>
    </subcellularLocation>
</comment>
<keyword evidence="2" id="KW-1003">Cell membrane</keyword>
<feature type="transmembrane region" description="Helical" evidence="6">
    <location>
        <begin position="6"/>
        <end position="24"/>
    </location>
</feature>
<dbReference type="InterPro" id="IPR025405">
    <property type="entry name" value="DUF4131"/>
</dbReference>
<evidence type="ECO:0000256" key="4">
    <source>
        <dbReference type="ARBA" id="ARBA00022989"/>
    </source>
</evidence>
<keyword evidence="3 6" id="KW-0812">Transmembrane</keyword>
<dbReference type="EMBL" id="MHOO01000008">
    <property type="protein sequence ID" value="OGZ64118.1"/>
    <property type="molecule type" value="Genomic_DNA"/>
</dbReference>
<evidence type="ECO:0000256" key="3">
    <source>
        <dbReference type="ARBA" id="ARBA00022692"/>
    </source>
</evidence>
<dbReference type="InterPro" id="IPR052159">
    <property type="entry name" value="Competence_DNA_uptake"/>
</dbReference>
<evidence type="ECO:0000256" key="1">
    <source>
        <dbReference type="ARBA" id="ARBA00004651"/>
    </source>
</evidence>
<dbReference type="GO" id="GO:0005886">
    <property type="term" value="C:plasma membrane"/>
    <property type="evidence" value="ECO:0007669"/>
    <property type="project" value="UniProtKB-SubCell"/>
</dbReference>
<feature type="transmembrane region" description="Helical" evidence="6">
    <location>
        <begin position="427"/>
        <end position="449"/>
    </location>
</feature>
<dbReference type="AlphaFoldDB" id="A0A1G2HQF9"/>
<evidence type="ECO:0008006" key="11">
    <source>
        <dbReference type="Google" id="ProtNLM"/>
    </source>
</evidence>
<name>A0A1G2HQF9_9BACT</name>
<evidence type="ECO:0000259" key="8">
    <source>
        <dbReference type="Pfam" id="PF13567"/>
    </source>
</evidence>
<feature type="transmembrane region" description="Helical" evidence="6">
    <location>
        <begin position="29"/>
        <end position="48"/>
    </location>
</feature>
<feature type="transmembrane region" description="Helical" evidence="6">
    <location>
        <begin position="456"/>
        <end position="476"/>
    </location>
</feature>
<feature type="transmembrane region" description="Helical" evidence="6">
    <location>
        <begin position="394"/>
        <end position="415"/>
    </location>
</feature>
<feature type="transmembrane region" description="Helical" evidence="6">
    <location>
        <begin position="301"/>
        <end position="327"/>
    </location>
</feature>
<dbReference type="PANTHER" id="PTHR30619:SF7">
    <property type="entry name" value="BETA-LACTAMASE DOMAIN PROTEIN"/>
    <property type="match status" value="1"/>
</dbReference>
<feature type="transmembrane region" description="Helical" evidence="6">
    <location>
        <begin position="76"/>
        <end position="94"/>
    </location>
</feature>
<dbReference type="Pfam" id="PF13567">
    <property type="entry name" value="DUF4131"/>
    <property type="match status" value="1"/>
</dbReference>
<keyword evidence="4 6" id="KW-1133">Transmembrane helix</keyword>
<dbReference type="InterPro" id="IPR004477">
    <property type="entry name" value="ComEC_N"/>
</dbReference>
<comment type="caution">
    <text evidence="9">The sequence shown here is derived from an EMBL/GenBank/DDBJ whole genome shotgun (WGS) entry which is preliminary data.</text>
</comment>
<sequence>MTPSKALFYFCLSFIIGIFFASLIEIPQVISWGFLLTGILMIFTPFVIRVNSSAIRESSLITFNGYHAVVAVERKLIIGFCILFLVVGVARFQIAEFAIANDQLVKLNDTPDNIALTGRIIDAPDIRDTSQKLKIKVDRTKSMVLVTTQRFPEYHYLDEVKLTGKLKKPPEFEDFNYRNYLLKDGIYSIMSFPKIELTSQEHHYTVVTFLYSRILLLKEVFRTSISQNFSPPQSALLEGIMLGNTSGMSREVKDKMSATGLTHLTAISGSNIVILSLILLHVLLFLGFWRGQAFYITVAFIWIYIIMTALPPSGIRAAIMATIFLLGQKLGRQNTNSRVIVIAAALMTVQNPLLLIYDVGFQLSFLALLGIIHLKPITDALFIKVKYKEAKNLLAIVSMTLAAQIYTAPIIMYNFKQISLVAPITNLLVIPAITWIMVTGFIAIVFGIFSTTLGFIFSLPCWILLTYFLKIMDVFYQPWSVIAMQNVSWIWVAFYYLILAWLVWLLHKRQQPKFL</sequence>
<feature type="domain" description="ComEC/Rec2-related protein" evidence="7">
    <location>
        <begin position="241"/>
        <end position="508"/>
    </location>
</feature>
<evidence type="ECO:0000256" key="2">
    <source>
        <dbReference type="ARBA" id="ARBA00022475"/>
    </source>
</evidence>
<reference evidence="9 10" key="1">
    <citation type="journal article" date="2016" name="Nat. Commun.">
        <title>Thousands of microbial genomes shed light on interconnected biogeochemical processes in an aquifer system.</title>
        <authorList>
            <person name="Anantharaman K."/>
            <person name="Brown C.T."/>
            <person name="Hug L.A."/>
            <person name="Sharon I."/>
            <person name="Castelle C.J."/>
            <person name="Probst A.J."/>
            <person name="Thomas B.C."/>
            <person name="Singh A."/>
            <person name="Wilkins M.J."/>
            <person name="Karaoz U."/>
            <person name="Brodie E.L."/>
            <person name="Williams K.H."/>
            <person name="Hubbard S.S."/>
            <person name="Banfield J.F."/>
        </authorList>
    </citation>
    <scope>NUCLEOTIDE SEQUENCE [LARGE SCALE GENOMIC DNA]</scope>
</reference>
<feature type="domain" description="DUF4131" evidence="8">
    <location>
        <begin position="31"/>
        <end position="197"/>
    </location>
</feature>
<keyword evidence="5 6" id="KW-0472">Membrane</keyword>
<evidence type="ECO:0000313" key="9">
    <source>
        <dbReference type="EMBL" id="OGZ64118.1"/>
    </source>
</evidence>
<feature type="transmembrane region" description="Helical" evidence="6">
    <location>
        <begin position="488"/>
        <end position="506"/>
    </location>
</feature>
<feature type="transmembrane region" description="Helical" evidence="6">
    <location>
        <begin position="264"/>
        <end position="289"/>
    </location>
</feature>
<evidence type="ECO:0000313" key="10">
    <source>
        <dbReference type="Proteomes" id="UP000176855"/>
    </source>
</evidence>
<dbReference type="NCBIfam" id="TIGR00360">
    <property type="entry name" value="ComEC_N-term"/>
    <property type="match status" value="1"/>
</dbReference>
<organism evidence="9 10">
    <name type="scientific">Candidatus Staskawiczbacteria bacterium RIFCSPHIGHO2_01_FULL_39_25</name>
    <dbReference type="NCBI Taxonomy" id="1802202"/>
    <lineage>
        <taxon>Bacteria</taxon>
        <taxon>Candidatus Staskawicziibacteriota</taxon>
    </lineage>
</organism>
<protein>
    <recommendedName>
        <fullName evidence="11">ComEC/Rec2-related protein domain-containing protein</fullName>
    </recommendedName>
</protein>
<gene>
    <name evidence="9" type="ORF">A2730_03235</name>
</gene>